<sequence>EVESWVDAIRMGEGKKEKLPESLIASGTQEPVKEKVAEQEPIQISVEEILEDSPEHNEL</sequence>
<dbReference type="EMBL" id="BKCJ011854850">
    <property type="protein sequence ID" value="GFD58596.1"/>
    <property type="molecule type" value="Genomic_DNA"/>
</dbReference>
<reference evidence="1" key="1">
    <citation type="journal article" date="2019" name="Sci. Rep.">
        <title>Draft genome of Tanacetum cinerariifolium, the natural source of mosquito coil.</title>
        <authorList>
            <person name="Yamashiro T."/>
            <person name="Shiraishi A."/>
            <person name="Satake H."/>
            <person name="Nakayama K."/>
        </authorList>
    </citation>
    <scope>NUCLEOTIDE SEQUENCE</scope>
</reference>
<proteinExistence type="predicted"/>
<protein>
    <submittedName>
        <fullName evidence="1">Uncharacterized protein</fullName>
    </submittedName>
</protein>
<accession>A0A699XLA7</accession>
<name>A0A699XLA7_TANCI</name>
<dbReference type="AlphaFoldDB" id="A0A699XLA7"/>
<feature type="non-terminal residue" evidence="1">
    <location>
        <position position="1"/>
    </location>
</feature>
<comment type="caution">
    <text evidence="1">The sequence shown here is derived from an EMBL/GenBank/DDBJ whole genome shotgun (WGS) entry which is preliminary data.</text>
</comment>
<evidence type="ECO:0000313" key="1">
    <source>
        <dbReference type="EMBL" id="GFD58596.1"/>
    </source>
</evidence>
<organism evidence="1">
    <name type="scientific">Tanacetum cinerariifolium</name>
    <name type="common">Dalmatian daisy</name>
    <name type="synonym">Chrysanthemum cinerariifolium</name>
    <dbReference type="NCBI Taxonomy" id="118510"/>
    <lineage>
        <taxon>Eukaryota</taxon>
        <taxon>Viridiplantae</taxon>
        <taxon>Streptophyta</taxon>
        <taxon>Embryophyta</taxon>
        <taxon>Tracheophyta</taxon>
        <taxon>Spermatophyta</taxon>
        <taxon>Magnoliopsida</taxon>
        <taxon>eudicotyledons</taxon>
        <taxon>Gunneridae</taxon>
        <taxon>Pentapetalae</taxon>
        <taxon>asterids</taxon>
        <taxon>campanulids</taxon>
        <taxon>Asterales</taxon>
        <taxon>Asteraceae</taxon>
        <taxon>Asteroideae</taxon>
        <taxon>Anthemideae</taxon>
        <taxon>Anthemidinae</taxon>
        <taxon>Tanacetum</taxon>
    </lineage>
</organism>
<gene>
    <name evidence="1" type="ORF">Tci_930565</name>
</gene>